<dbReference type="SUPFAM" id="SSF54211">
    <property type="entry name" value="Ribosomal protein S5 domain 2-like"/>
    <property type="match status" value="1"/>
</dbReference>
<dbReference type="InterPro" id="IPR020569">
    <property type="entry name" value="UPF0029_Impact_CS"/>
</dbReference>
<organism evidence="3 4">
    <name type="scientific">Candidatus Fimimonas merdipullorum</name>
    <dbReference type="NCBI Taxonomy" id="2840822"/>
    <lineage>
        <taxon>Bacteria</taxon>
        <taxon>Pseudomonadati</taxon>
        <taxon>Myxococcota</taxon>
        <taxon>Myxococcia</taxon>
        <taxon>Myxococcales</taxon>
        <taxon>Cystobacterineae</taxon>
        <taxon>Myxococcaceae</taxon>
        <taxon>Myxococcaceae incertae sedis</taxon>
        <taxon>Candidatus Fimimonas</taxon>
    </lineage>
</organism>
<dbReference type="Gene3D" id="3.30.230.30">
    <property type="entry name" value="Impact, N-terminal domain"/>
    <property type="match status" value="1"/>
</dbReference>
<dbReference type="PANTHER" id="PTHR16301">
    <property type="entry name" value="IMPACT-RELATED"/>
    <property type="match status" value="1"/>
</dbReference>
<dbReference type="PANTHER" id="PTHR16301:SF20">
    <property type="entry name" value="IMPACT FAMILY MEMBER YIGZ"/>
    <property type="match status" value="1"/>
</dbReference>
<dbReference type="InterPro" id="IPR035647">
    <property type="entry name" value="EFG_III/V"/>
</dbReference>
<protein>
    <submittedName>
        <fullName evidence="3">YigZ family protein</fullName>
    </submittedName>
</protein>
<gene>
    <name evidence="3" type="ORF">IAC72_03935</name>
</gene>
<dbReference type="SUPFAM" id="SSF54980">
    <property type="entry name" value="EF-G C-terminal domain-like"/>
    <property type="match status" value="1"/>
</dbReference>
<dbReference type="InterPro" id="IPR020568">
    <property type="entry name" value="Ribosomal_Su5_D2-typ_SF"/>
</dbReference>
<dbReference type="InterPro" id="IPR001498">
    <property type="entry name" value="Impact_N"/>
</dbReference>
<evidence type="ECO:0000256" key="1">
    <source>
        <dbReference type="ARBA" id="ARBA00007665"/>
    </source>
</evidence>
<comment type="similarity">
    <text evidence="1">Belongs to the IMPACT family.</text>
</comment>
<dbReference type="GO" id="GO:0005737">
    <property type="term" value="C:cytoplasm"/>
    <property type="evidence" value="ECO:0007669"/>
    <property type="project" value="TreeGrafter"/>
</dbReference>
<dbReference type="AlphaFoldDB" id="A0A9D1MY04"/>
<evidence type="ECO:0000313" key="4">
    <source>
        <dbReference type="Proteomes" id="UP000886852"/>
    </source>
</evidence>
<dbReference type="GO" id="GO:0006446">
    <property type="term" value="P:regulation of translational initiation"/>
    <property type="evidence" value="ECO:0007669"/>
    <property type="project" value="TreeGrafter"/>
</dbReference>
<comment type="caution">
    <text evidence="3">The sequence shown here is derived from an EMBL/GenBank/DDBJ whole genome shotgun (WGS) entry which is preliminary data.</text>
</comment>
<dbReference type="NCBIfam" id="TIGR00257">
    <property type="entry name" value="IMPACT_YIGZ"/>
    <property type="match status" value="1"/>
</dbReference>
<reference evidence="3" key="1">
    <citation type="submission" date="2020-10" db="EMBL/GenBank/DDBJ databases">
        <authorList>
            <person name="Gilroy R."/>
        </authorList>
    </citation>
    <scope>NUCLEOTIDE SEQUENCE</scope>
    <source>
        <strain evidence="3">ChiHjej12B11-7776</strain>
    </source>
</reference>
<accession>A0A9D1MY04</accession>
<dbReference type="Proteomes" id="UP000886852">
    <property type="component" value="Unassembled WGS sequence"/>
</dbReference>
<dbReference type="Pfam" id="PF01205">
    <property type="entry name" value="Impact_N"/>
    <property type="match status" value="1"/>
</dbReference>
<dbReference type="InterPro" id="IPR036956">
    <property type="entry name" value="Impact_N_sf"/>
</dbReference>
<dbReference type="EMBL" id="DVOC01000066">
    <property type="protein sequence ID" value="HIU91141.1"/>
    <property type="molecule type" value="Genomic_DNA"/>
</dbReference>
<name>A0A9D1MY04_9BACT</name>
<feature type="domain" description="Impact N-terminal" evidence="2">
    <location>
        <begin position="19"/>
        <end position="120"/>
    </location>
</feature>
<sequence>MKEYVTAAERCSAEKVIEKSRFIANLAPAESVEQAAEFVAQCRKRYYDATHNCYAYVVDGKMKYSDDGEPQGTAGMPILECIKNNGLDRVCVVVTRYFGGVKLGAGGLVRAYSGSCAEVLKSCRRIKMSDCTKLSLSVDYSLLSAVRRAASPHCREISVQYGDKVLLVFLFPTASLNTITDIVTETTAGKAVFEGQERLLCPYEPL</sequence>
<dbReference type="InterPro" id="IPR015796">
    <property type="entry name" value="Impact_YigZ-like"/>
</dbReference>
<evidence type="ECO:0000313" key="3">
    <source>
        <dbReference type="EMBL" id="HIU91141.1"/>
    </source>
</evidence>
<reference evidence="3" key="2">
    <citation type="journal article" date="2021" name="PeerJ">
        <title>Extensive microbial diversity within the chicken gut microbiome revealed by metagenomics and culture.</title>
        <authorList>
            <person name="Gilroy R."/>
            <person name="Ravi A."/>
            <person name="Getino M."/>
            <person name="Pursley I."/>
            <person name="Horton D.L."/>
            <person name="Alikhan N.F."/>
            <person name="Baker D."/>
            <person name="Gharbi K."/>
            <person name="Hall N."/>
            <person name="Watson M."/>
            <person name="Adriaenssens E.M."/>
            <person name="Foster-Nyarko E."/>
            <person name="Jarju S."/>
            <person name="Secka A."/>
            <person name="Antonio M."/>
            <person name="Oren A."/>
            <person name="Chaudhuri R.R."/>
            <person name="La Ragione R."/>
            <person name="Hildebrand F."/>
            <person name="Pallen M.J."/>
        </authorList>
    </citation>
    <scope>NUCLEOTIDE SEQUENCE</scope>
    <source>
        <strain evidence="3">ChiHjej12B11-7776</strain>
    </source>
</reference>
<proteinExistence type="inferred from homology"/>
<dbReference type="InterPro" id="IPR023582">
    <property type="entry name" value="Impact"/>
</dbReference>
<evidence type="ECO:0000259" key="2">
    <source>
        <dbReference type="Pfam" id="PF01205"/>
    </source>
</evidence>
<dbReference type="PROSITE" id="PS00910">
    <property type="entry name" value="UPF0029"/>
    <property type="match status" value="1"/>
</dbReference>